<keyword evidence="3 5" id="KW-0663">Pyridoxal phosphate</keyword>
<feature type="domain" description="Orn/DAP/Arg decarboxylase 2 C-terminal" evidence="10">
    <location>
        <begin position="33"/>
        <end position="387"/>
    </location>
</feature>
<organism evidence="12 13">
    <name type="scientific">Ilyobacter polytropus (strain ATCC 51220 / DSM 2926 / LMG 16218 / CuHBu1)</name>
    <dbReference type="NCBI Taxonomy" id="572544"/>
    <lineage>
        <taxon>Bacteria</taxon>
        <taxon>Fusobacteriati</taxon>
        <taxon>Fusobacteriota</taxon>
        <taxon>Fusobacteriia</taxon>
        <taxon>Fusobacteriales</taxon>
        <taxon>Fusobacteriaceae</taxon>
        <taxon>Ilyobacter</taxon>
    </lineage>
</organism>
<dbReference type="KEGG" id="ipo:Ilyop_2671"/>
<dbReference type="HAMAP" id="MF_02120">
    <property type="entry name" value="LysA"/>
    <property type="match status" value="1"/>
</dbReference>
<keyword evidence="13" id="KW-1185">Reference proteome</keyword>
<evidence type="ECO:0000256" key="6">
    <source>
        <dbReference type="NCBIfam" id="TIGR01048"/>
    </source>
</evidence>
<keyword evidence="5" id="KW-0028">Amino-acid biosynthesis</keyword>
<keyword evidence="5 8" id="KW-0457">Lysine biosynthesis</keyword>
<dbReference type="EMBL" id="CP002282">
    <property type="protein sequence ID" value="ADO84427.1"/>
    <property type="molecule type" value="Genomic_DNA"/>
</dbReference>
<dbReference type="InterPro" id="IPR000183">
    <property type="entry name" value="Orn/DAP/Arg_de-COase"/>
</dbReference>
<comment type="subunit">
    <text evidence="5">Homodimer.</text>
</comment>
<feature type="binding site" evidence="5">
    <location>
        <position position="329"/>
    </location>
    <ligand>
        <name>substrate</name>
    </ligand>
</feature>
<dbReference type="Pfam" id="PF02784">
    <property type="entry name" value="Orn_Arg_deC_N"/>
    <property type="match status" value="1"/>
</dbReference>
<dbReference type="GO" id="GO:0009089">
    <property type="term" value="P:lysine biosynthetic process via diaminopimelate"/>
    <property type="evidence" value="ECO:0007669"/>
    <property type="project" value="UniProtKB-UniRule"/>
</dbReference>
<feature type="active site" description="Proton donor" evidence="7">
    <location>
        <position position="360"/>
    </location>
</feature>
<dbReference type="EC" id="4.1.1.20" evidence="5 6"/>
<dbReference type="InterPro" id="IPR022644">
    <property type="entry name" value="De-COase2_N"/>
</dbReference>
<dbReference type="FunFam" id="3.20.20.10:FF:000003">
    <property type="entry name" value="Diaminopimelate decarboxylase"/>
    <property type="match status" value="1"/>
</dbReference>
<dbReference type="RefSeq" id="WP_013389084.1">
    <property type="nucleotide sequence ID" value="NC_014633.1"/>
</dbReference>
<feature type="binding site" evidence="5">
    <location>
        <begin position="289"/>
        <end position="292"/>
    </location>
    <ligand>
        <name>pyridoxal 5'-phosphate</name>
        <dbReference type="ChEBI" id="CHEBI:597326"/>
    </ligand>
</feature>
<sequence length="433" mass="48747">MRLFGSMEIKDNQLYIGGISSKELVEKHGSPLYVMDEALISKNMETFKAAFKSDRFQTEVVYASKAFLTTGMCQIVDRHGLSMDVVSGGELFTVKSAGFPMEKVHMHGNNKTWEELEMCLDYGIGEIIVDNRDELDKLERVCREKGKKINVLLRVNPGIEAHTHEYIQTSTYSSKFGESIFDENIKDIIKKFIAAEHVELKGFHCHIGSQIFDEKPFFAAMDTMLKFIKQMKDEAGLDTTVLNLGGGFGVYYFDGDDAVDFEKFCKEMIKDLESKLDEYEIDLDKVIIEPGRSIVANAGTTLYTVGGTKVTYSGKKYVFVDGGMTDNIRPALYQAEYEGVIANRINEKTEDLVTVAGKCCESGDLLLRDVYLQEAKEGDILAISTTGAYNYSMASNYNRIRKPAVVFVKDGESKVAVKRESYEDLIRNDLKLY</sequence>
<evidence type="ECO:0000256" key="8">
    <source>
        <dbReference type="RuleBase" id="RU003738"/>
    </source>
</evidence>
<comment type="cofactor">
    <cofactor evidence="1 5 7 8">
        <name>pyridoxal 5'-phosphate</name>
        <dbReference type="ChEBI" id="CHEBI:597326"/>
    </cofactor>
</comment>
<dbReference type="PRINTS" id="PR01179">
    <property type="entry name" value="ODADCRBXLASE"/>
</dbReference>
<dbReference type="GO" id="GO:0030170">
    <property type="term" value="F:pyridoxal phosphate binding"/>
    <property type="evidence" value="ECO:0007669"/>
    <property type="project" value="UniProtKB-UniRule"/>
</dbReference>
<evidence type="ECO:0000256" key="1">
    <source>
        <dbReference type="ARBA" id="ARBA00001933"/>
    </source>
</evidence>
<proteinExistence type="inferred from homology"/>
<comment type="pathway">
    <text evidence="5 8">Amino-acid biosynthesis; L-lysine biosynthesis via DAP pathway; L-lysine from DL-2,6-diaminopimelate: step 1/1.</text>
</comment>
<evidence type="ECO:0000256" key="4">
    <source>
        <dbReference type="ARBA" id="ARBA00023239"/>
    </source>
</evidence>
<dbReference type="SUPFAM" id="SSF50621">
    <property type="entry name" value="Alanine racemase C-terminal domain-like"/>
    <property type="match status" value="1"/>
</dbReference>
<dbReference type="CDD" id="cd06828">
    <property type="entry name" value="PLPDE_III_DapDC"/>
    <property type="match status" value="1"/>
</dbReference>
<comment type="similarity">
    <text evidence="5">Belongs to the Orn/Lys/Arg decarboxylase class-II family. LysA subfamily.</text>
</comment>
<geneLocation type="plasmid" evidence="12 13">
    <name>pILYOP01</name>
</geneLocation>
<keyword evidence="4 5" id="KW-0456">Lyase</keyword>
<evidence type="ECO:0000256" key="2">
    <source>
        <dbReference type="ARBA" id="ARBA00022793"/>
    </source>
</evidence>
<feature type="coiled-coil region" evidence="9">
    <location>
        <begin position="262"/>
        <end position="289"/>
    </location>
</feature>
<dbReference type="PANTHER" id="PTHR43727">
    <property type="entry name" value="DIAMINOPIMELATE DECARBOXYLASE"/>
    <property type="match status" value="1"/>
</dbReference>
<comment type="catalytic activity">
    <reaction evidence="5 8">
        <text>meso-2,6-diaminopimelate + H(+) = L-lysine + CO2</text>
        <dbReference type="Rhea" id="RHEA:15101"/>
        <dbReference type="ChEBI" id="CHEBI:15378"/>
        <dbReference type="ChEBI" id="CHEBI:16526"/>
        <dbReference type="ChEBI" id="CHEBI:32551"/>
        <dbReference type="ChEBI" id="CHEBI:57791"/>
        <dbReference type="EC" id="4.1.1.20"/>
    </reaction>
</comment>
<dbReference type="InterPro" id="IPR009006">
    <property type="entry name" value="Ala_racemase/Decarboxylase_C"/>
</dbReference>
<protein>
    <recommendedName>
        <fullName evidence="5 6">Diaminopimelate decarboxylase</fullName>
        <shortName evidence="5">DAP decarboxylase</shortName>
        <shortName evidence="5">DAPDC</shortName>
        <ecNumber evidence="5 6">4.1.1.20</ecNumber>
    </recommendedName>
</protein>
<dbReference type="InterPro" id="IPR002986">
    <property type="entry name" value="DAP_deCOOHase_LysA"/>
</dbReference>
<feature type="binding site" evidence="5">
    <location>
        <position position="389"/>
    </location>
    <ligand>
        <name>pyridoxal 5'-phosphate</name>
        <dbReference type="ChEBI" id="CHEBI:597326"/>
    </ligand>
</feature>
<dbReference type="InterPro" id="IPR022643">
    <property type="entry name" value="De-COase2_C"/>
</dbReference>
<dbReference type="Pfam" id="PF00278">
    <property type="entry name" value="Orn_DAP_Arg_deC"/>
    <property type="match status" value="1"/>
</dbReference>
<feature type="binding site" evidence="5">
    <location>
        <position position="292"/>
    </location>
    <ligand>
        <name>substrate</name>
    </ligand>
</feature>
<dbReference type="SUPFAM" id="SSF51419">
    <property type="entry name" value="PLP-binding barrel"/>
    <property type="match status" value="1"/>
</dbReference>
<dbReference type="GO" id="GO:0008836">
    <property type="term" value="F:diaminopimelate decarboxylase activity"/>
    <property type="evidence" value="ECO:0007669"/>
    <property type="project" value="UniProtKB-UniRule"/>
</dbReference>
<reference evidence="12 13" key="1">
    <citation type="journal article" date="2010" name="Stand. Genomic Sci.">
        <title>Complete genome sequence of Ilyobacter polytropus type strain (CuHbu1).</title>
        <authorList>
            <person name="Sikorski J."/>
            <person name="Chertkov O."/>
            <person name="Lapidus A."/>
            <person name="Nolan M."/>
            <person name="Lucas S."/>
            <person name="Del Rio T.G."/>
            <person name="Tice H."/>
            <person name="Cheng J.F."/>
            <person name="Tapia R."/>
            <person name="Han C."/>
            <person name="Goodwin L."/>
            <person name="Pitluck S."/>
            <person name="Liolios K."/>
            <person name="Ivanova N."/>
            <person name="Mavromatis K."/>
            <person name="Mikhailova N."/>
            <person name="Pati A."/>
            <person name="Chen A."/>
            <person name="Palaniappan K."/>
            <person name="Land M."/>
            <person name="Hauser L."/>
            <person name="Chang Y.J."/>
            <person name="Jeffries C.D."/>
            <person name="Brambilla E."/>
            <person name="Yasawong M."/>
            <person name="Rohde M."/>
            <person name="Pukall R."/>
            <person name="Spring S."/>
            <person name="Goker M."/>
            <person name="Woyke T."/>
            <person name="Bristow J."/>
            <person name="Eisen J.A."/>
            <person name="Markowitz V."/>
            <person name="Hugenholtz P."/>
            <person name="Kyrpides N.C."/>
            <person name="Klenk H.P."/>
        </authorList>
    </citation>
    <scope>NUCLEOTIDE SEQUENCE [LARGE SCALE GENOMIC DNA]</scope>
    <source>
        <strain evidence="13">ATCC 51220 / DSM 2926 / LMG 16218 / CuHBu1</strain>
        <plasmid evidence="13">pILYOP01</plasmid>
    </source>
</reference>
<feature type="domain" description="Orn/DAP/Arg decarboxylase 2 N-terminal" evidence="11">
    <location>
        <begin position="39"/>
        <end position="296"/>
    </location>
</feature>
<feature type="binding site" evidence="5">
    <location>
        <position position="247"/>
    </location>
    <ligand>
        <name>pyridoxal 5'-phosphate</name>
        <dbReference type="ChEBI" id="CHEBI:597326"/>
    </ligand>
</feature>
<dbReference type="AlphaFoldDB" id="E3HCN2"/>
<gene>
    <name evidence="5" type="primary">lysA</name>
    <name evidence="12" type="ordered locus">Ilyop_2671</name>
</gene>
<evidence type="ECO:0000259" key="10">
    <source>
        <dbReference type="Pfam" id="PF00278"/>
    </source>
</evidence>
<evidence type="ECO:0000313" key="12">
    <source>
        <dbReference type="EMBL" id="ADO84427.1"/>
    </source>
</evidence>
<evidence type="ECO:0000259" key="11">
    <source>
        <dbReference type="Pfam" id="PF02784"/>
    </source>
</evidence>
<dbReference type="NCBIfam" id="TIGR01048">
    <property type="entry name" value="lysA"/>
    <property type="match status" value="1"/>
</dbReference>
<evidence type="ECO:0000256" key="7">
    <source>
        <dbReference type="PIRSR" id="PIRSR600183-50"/>
    </source>
</evidence>
<evidence type="ECO:0000256" key="5">
    <source>
        <dbReference type="HAMAP-Rule" id="MF_02120"/>
    </source>
</evidence>
<dbReference type="PRINTS" id="PR01181">
    <property type="entry name" value="DAPDCRBXLASE"/>
</dbReference>
<dbReference type="Gene3D" id="2.40.37.10">
    <property type="entry name" value="Lyase, Ornithine Decarboxylase, Chain A, domain 1"/>
    <property type="match status" value="1"/>
</dbReference>
<comment type="function">
    <text evidence="5">Specifically catalyzes the decarboxylation of meso-diaminopimelate (meso-DAP) to L-lysine.</text>
</comment>
<dbReference type="PANTHER" id="PTHR43727:SF2">
    <property type="entry name" value="GROUP IV DECARBOXYLASE"/>
    <property type="match status" value="1"/>
</dbReference>
<evidence type="ECO:0000256" key="3">
    <source>
        <dbReference type="ARBA" id="ARBA00022898"/>
    </source>
</evidence>
<name>E3HCN2_ILYPC</name>
<dbReference type="Gene3D" id="3.20.20.10">
    <property type="entry name" value="Alanine racemase"/>
    <property type="match status" value="1"/>
</dbReference>
<dbReference type="OrthoDB" id="9802241at2"/>
<dbReference type="HOGENOM" id="CLU_026444_0_1_0"/>
<feature type="modified residue" description="N6-(pyridoxal phosphate)lysine" evidence="5 7">
    <location>
        <position position="65"/>
    </location>
</feature>
<evidence type="ECO:0000313" key="13">
    <source>
        <dbReference type="Proteomes" id="UP000006875"/>
    </source>
</evidence>
<keyword evidence="2 5" id="KW-0210">Decarboxylase</keyword>
<dbReference type="Proteomes" id="UP000006875">
    <property type="component" value="Plasmid pILYOP01"/>
</dbReference>
<evidence type="ECO:0000256" key="9">
    <source>
        <dbReference type="SAM" id="Coils"/>
    </source>
</evidence>
<feature type="binding site" evidence="5">
    <location>
        <position position="389"/>
    </location>
    <ligand>
        <name>substrate</name>
    </ligand>
</feature>
<feature type="binding site" evidence="5">
    <location>
        <position position="333"/>
    </location>
    <ligand>
        <name>substrate</name>
    </ligand>
</feature>
<dbReference type="UniPathway" id="UPA00034">
    <property type="reaction ID" value="UER00027"/>
</dbReference>
<accession>E3HCN2</accession>
<feature type="binding site" evidence="5">
    <location>
        <position position="361"/>
    </location>
    <ligand>
        <name>substrate</name>
    </ligand>
</feature>
<keyword evidence="12" id="KW-0614">Plasmid</keyword>
<keyword evidence="9" id="KW-0175">Coiled coil</keyword>
<dbReference type="InterPro" id="IPR029066">
    <property type="entry name" value="PLP-binding_barrel"/>
</dbReference>